<dbReference type="EMBL" id="ML122319">
    <property type="protein sequence ID" value="RPD53557.1"/>
    <property type="molecule type" value="Genomic_DNA"/>
</dbReference>
<evidence type="ECO:0000313" key="2">
    <source>
        <dbReference type="Proteomes" id="UP000313359"/>
    </source>
</evidence>
<protein>
    <submittedName>
        <fullName evidence="1">Uncharacterized protein</fullName>
    </submittedName>
</protein>
<name>A0A5C2RSU4_9APHY</name>
<reference evidence="1" key="1">
    <citation type="journal article" date="2018" name="Genome Biol. Evol.">
        <title>Genomics and development of Lentinus tigrinus, a white-rot wood-decaying mushroom with dimorphic fruiting bodies.</title>
        <authorList>
            <person name="Wu B."/>
            <person name="Xu Z."/>
            <person name="Knudson A."/>
            <person name="Carlson A."/>
            <person name="Chen N."/>
            <person name="Kovaka S."/>
            <person name="LaButti K."/>
            <person name="Lipzen A."/>
            <person name="Pennachio C."/>
            <person name="Riley R."/>
            <person name="Schakwitz W."/>
            <person name="Umezawa K."/>
            <person name="Ohm R.A."/>
            <person name="Grigoriev I.V."/>
            <person name="Nagy L.G."/>
            <person name="Gibbons J."/>
            <person name="Hibbett D."/>
        </authorList>
    </citation>
    <scope>NUCLEOTIDE SEQUENCE [LARGE SCALE GENOMIC DNA]</scope>
    <source>
        <strain evidence="1">ALCF2SS1-6</strain>
    </source>
</reference>
<accession>A0A5C2RSU4</accession>
<keyword evidence="2" id="KW-1185">Reference proteome</keyword>
<gene>
    <name evidence="1" type="ORF">L227DRAFT_395263</name>
</gene>
<sequence>MTIMPPYPCITSWTLRTLSGTITVARPARLTPTNQNCPSVAYWRQGPSSSAYQFVRFPSLLRIFAAFPGCPLSCRMPRSVFALPRPAATTSHTPVLASASPLPSL</sequence>
<dbReference type="Proteomes" id="UP000313359">
    <property type="component" value="Unassembled WGS sequence"/>
</dbReference>
<dbReference type="AlphaFoldDB" id="A0A5C2RSU4"/>
<organism evidence="1 2">
    <name type="scientific">Lentinus tigrinus ALCF2SS1-6</name>
    <dbReference type="NCBI Taxonomy" id="1328759"/>
    <lineage>
        <taxon>Eukaryota</taxon>
        <taxon>Fungi</taxon>
        <taxon>Dikarya</taxon>
        <taxon>Basidiomycota</taxon>
        <taxon>Agaricomycotina</taxon>
        <taxon>Agaricomycetes</taxon>
        <taxon>Polyporales</taxon>
        <taxon>Polyporaceae</taxon>
        <taxon>Lentinus</taxon>
    </lineage>
</organism>
<proteinExistence type="predicted"/>
<evidence type="ECO:0000313" key="1">
    <source>
        <dbReference type="EMBL" id="RPD53557.1"/>
    </source>
</evidence>